<gene>
    <name evidence="1" type="ORF">R1flu_005384</name>
</gene>
<comment type="caution">
    <text evidence="1">The sequence shown here is derived from an EMBL/GenBank/DDBJ whole genome shotgun (WGS) entry which is preliminary data.</text>
</comment>
<organism evidence="1 2">
    <name type="scientific">Riccia fluitans</name>
    <dbReference type="NCBI Taxonomy" id="41844"/>
    <lineage>
        <taxon>Eukaryota</taxon>
        <taxon>Viridiplantae</taxon>
        <taxon>Streptophyta</taxon>
        <taxon>Embryophyta</taxon>
        <taxon>Marchantiophyta</taxon>
        <taxon>Marchantiopsida</taxon>
        <taxon>Marchantiidae</taxon>
        <taxon>Marchantiales</taxon>
        <taxon>Ricciaceae</taxon>
        <taxon>Riccia</taxon>
    </lineage>
</organism>
<name>A0ABD1YT11_9MARC</name>
<accession>A0ABD1YT11</accession>
<keyword evidence="2" id="KW-1185">Reference proteome</keyword>
<evidence type="ECO:0000313" key="2">
    <source>
        <dbReference type="Proteomes" id="UP001605036"/>
    </source>
</evidence>
<dbReference type="AlphaFoldDB" id="A0ABD1YT11"/>
<protein>
    <submittedName>
        <fullName evidence="1">Uncharacterized protein</fullName>
    </submittedName>
</protein>
<dbReference type="EMBL" id="JBHFFA010000003">
    <property type="protein sequence ID" value="KAL2633905.1"/>
    <property type="molecule type" value="Genomic_DNA"/>
</dbReference>
<evidence type="ECO:0000313" key="1">
    <source>
        <dbReference type="EMBL" id="KAL2633905.1"/>
    </source>
</evidence>
<dbReference type="Proteomes" id="UP001605036">
    <property type="component" value="Unassembled WGS sequence"/>
</dbReference>
<reference evidence="1 2" key="1">
    <citation type="submission" date="2024-09" db="EMBL/GenBank/DDBJ databases">
        <title>Chromosome-scale assembly of Riccia fluitans.</title>
        <authorList>
            <person name="Paukszto L."/>
            <person name="Sawicki J."/>
            <person name="Karawczyk K."/>
            <person name="Piernik-Szablinska J."/>
            <person name="Szczecinska M."/>
            <person name="Mazdziarz M."/>
        </authorList>
    </citation>
    <scope>NUCLEOTIDE SEQUENCE [LARGE SCALE GENOMIC DNA]</scope>
    <source>
        <strain evidence="1">Rf_01</strain>
        <tissue evidence="1">Aerial parts of the thallus</tissue>
    </source>
</reference>
<proteinExistence type="predicted"/>
<sequence length="198" mass="22481">MCNGQVKGVRNHTKQADKGFQGLYILNKTEKSTFFGEEQKALWKELVKDPRSFWSHLGDKPLVRLCQEDLMKWVRSFYCVPGVPSMPVLRLREEMFFSEEQVERQLRRMIGGKASDIEGWSVKKVVPIFKGGSKLEAYNYMTIMVGSVFAKVLGGLLEERILEWAETHNLCARSQAGLRKGLSTLNHALVLKVASEGT</sequence>